<keyword evidence="3" id="KW-0645">Protease</keyword>
<evidence type="ECO:0000256" key="4">
    <source>
        <dbReference type="ARBA" id="ARBA00022692"/>
    </source>
</evidence>
<evidence type="ECO:0000256" key="8">
    <source>
        <dbReference type="SAM" id="Phobius"/>
    </source>
</evidence>
<dbReference type="GO" id="GO:0008233">
    <property type="term" value="F:peptidase activity"/>
    <property type="evidence" value="ECO:0007669"/>
    <property type="project" value="UniProtKB-KW"/>
</dbReference>
<evidence type="ECO:0000256" key="1">
    <source>
        <dbReference type="ARBA" id="ARBA00022475"/>
    </source>
</evidence>
<keyword evidence="5" id="KW-0378">Hydrolase</keyword>
<evidence type="ECO:0000313" key="10">
    <source>
        <dbReference type="Proteomes" id="UP000006238"/>
    </source>
</evidence>
<keyword evidence="2" id="KW-0673">Quorum sensing</keyword>
<accession>D4S358</accession>
<dbReference type="GO" id="GO:0009372">
    <property type="term" value="P:quorum sensing"/>
    <property type="evidence" value="ECO:0007669"/>
    <property type="project" value="UniProtKB-KW"/>
</dbReference>
<dbReference type="eggNOG" id="COG4512">
    <property type="taxonomic scope" value="Bacteria"/>
</dbReference>
<evidence type="ECO:0008006" key="11">
    <source>
        <dbReference type="Google" id="ProtNLM"/>
    </source>
</evidence>
<dbReference type="InterPro" id="IPR006741">
    <property type="entry name" value="AgrB"/>
</dbReference>
<dbReference type="Pfam" id="PF04647">
    <property type="entry name" value="AgrB"/>
    <property type="match status" value="1"/>
</dbReference>
<dbReference type="GeneID" id="98919061"/>
<name>D4S358_9FIRM</name>
<evidence type="ECO:0000313" key="9">
    <source>
        <dbReference type="EMBL" id="EFF67339.1"/>
    </source>
</evidence>
<dbReference type="GO" id="GO:0006508">
    <property type="term" value="P:proteolysis"/>
    <property type="evidence" value="ECO:0007669"/>
    <property type="project" value="UniProtKB-KW"/>
</dbReference>
<dbReference type="HOGENOM" id="CLU_098969_1_1_9"/>
<evidence type="ECO:0000256" key="7">
    <source>
        <dbReference type="ARBA" id="ARBA00023136"/>
    </source>
</evidence>
<gene>
    <name evidence="9" type="ORF">BUTYVIB_02538</name>
</gene>
<keyword evidence="1" id="KW-1003">Cell membrane</keyword>
<evidence type="ECO:0000256" key="3">
    <source>
        <dbReference type="ARBA" id="ARBA00022670"/>
    </source>
</evidence>
<dbReference type="Proteomes" id="UP000006238">
    <property type="component" value="Unassembled WGS sequence"/>
</dbReference>
<sequence length="187" mass="20768">MKKGKITDWLIKSNVIQAEDRDLYDYACRSLVFLFAPFVIALVVGMVFRMVAEALLMAVPYVVLRSFCGGFHLKSIKLCLVVSTLSYLAIFSIGVFVSCDIFYYVTAVISAVSIDALSPIVSPDKKIDSGRIIHFKLTAIILSTIILIVVFVLFIMHIGYFSRFLTLGMLLTASLQWPCIGGSHIID</sequence>
<dbReference type="GO" id="GO:0016020">
    <property type="term" value="C:membrane"/>
    <property type="evidence" value="ECO:0007669"/>
    <property type="project" value="InterPro"/>
</dbReference>
<reference evidence="9 10" key="1">
    <citation type="submission" date="2010-02" db="EMBL/GenBank/DDBJ databases">
        <authorList>
            <person name="Weinstock G."/>
            <person name="Sodergren E."/>
            <person name="Clifton S."/>
            <person name="Fulton L."/>
            <person name="Fulton B."/>
            <person name="Courtney L."/>
            <person name="Fronick C."/>
            <person name="Harrison M."/>
            <person name="Strong C."/>
            <person name="Farmer C."/>
            <person name="Delahaunty K."/>
            <person name="Markovic C."/>
            <person name="Hall O."/>
            <person name="Minx P."/>
            <person name="Tomlinson C."/>
            <person name="Mitreva M."/>
            <person name="Nelson J."/>
            <person name="Hou S."/>
            <person name="Wollam A."/>
            <person name="Pepin K.H."/>
            <person name="Johnson M."/>
            <person name="Bhonagiri V."/>
            <person name="Zhang X."/>
            <person name="Suruliraj S."/>
            <person name="Warren W."/>
            <person name="Chinwalla A."/>
            <person name="Mardis E.R."/>
            <person name="Wilson R.K."/>
        </authorList>
    </citation>
    <scope>NUCLEOTIDE SEQUENCE [LARGE SCALE GENOMIC DNA]</scope>
    <source>
        <strain evidence="9 10">DSM 2876</strain>
    </source>
</reference>
<dbReference type="AlphaFoldDB" id="D4S358"/>
<feature type="transmembrane region" description="Helical" evidence="8">
    <location>
        <begin position="133"/>
        <end position="158"/>
    </location>
</feature>
<feature type="transmembrane region" description="Helical" evidence="8">
    <location>
        <begin position="31"/>
        <end position="64"/>
    </location>
</feature>
<protein>
    <recommendedName>
        <fullName evidence="11">Accessory protein regulator protein B</fullName>
    </recommendedName>
</protein>
<proteinExistence type="predicted"/>
<feature type="transmembrane region" description="Helical" evidence="8">
    <location>
        <begin position="76"/>
        <end position="95"/>
    </location>
</feature>
<keyword evidence="7 8" id="KW-0472">Membrane</keyword>
<keyword evidence="6 8" id="KW-1133">Transmembrane helix</keyword>
<dbReference type="EMBL" id="ABWN01000043">
    <property type="protein sequence ID" value="EFF67339.1"/>
    <property type="molecule type" value="Genomic_DNA"/>
</dbReference>
<keyword evidence="10" id="KW-1185">Reference proteome</keyword>
<keyword evidence="4 8" id="KW-0812">Transmembrane</keyword>
<evidence type="ECO:0000256" key="5">
    <source>
        <dbReference type="ARBA" id="ARBA00022801"/>
    </source>
</evidence>
<evidence type="ECO:0000256" key="6">
    <source>
        <dbReference type="ARBA" id="ARBA00022989"/>
    </source>
</evidence>
<dbReference type="STRING" id="45851.BHV86_03815"/>
<comment type="caution">
    <text evidence="9">The sequence shown here is derived from an EMBL/GenBank/DDBJ whole genome shotgun (WGS) entry which is preliminary data.</text>
</comment>
<organism evidence="9 10">
    <name type="scientific">Eshraghiella crossota DSM 2876</name>
    <dbReference type="NCBI Taxonomy" id="511680"/>
    <lineage>
        <taxon>Bacteria</taxon>
        <taxon>Bacillati</taxon>
        <taxon>Bacillota</taxon>
        <taxon>Clostridia</taxon>
        <taxon>Lachnospirales</taxon>
        <taxon>Lachnospiraceae</taxon>
        <taxon>Eshraghiella</taxon>
    </lineage>
</organism>
<evidence type="ECO:0000256" key="2">
    <source>
        <dbReference type="ARBA" id="ARBA00022654"/>
    </source>
</evidence>
<dbReference type="RefSeq" id="WP_005604774.1">
    <property type="nucleotide sequence ID" value="NZ_GG663526.1"/>
</dbReference>